<feature type="transmembrane region" description="Helical" evidence="5">
    <location>
        <begin position="20"/>
        <end position="36"/>
    </location>
</feature>
<dbReference type="GO" id="GO:0016020">
    <property type="term" value="C:membrane"/>
    <property type="evidence" value="ECO:0007669"/>
    <property type="project" value="UniProtKB-SubCell"/>
</dbReference>
<accession>A0A844GDT9</accession>
<evidence type="ECO:0000256" key="2">
    <source>
        <dbReference type="ARBA" id="ARBA00022692"/>
    </source>
</evidence>
<dbReference type="InterPro" id="IPR023408">
    <property type="entry name" value="MscS_beta-dom_sf"/>
</dbReference>
<evidence type="ECO:0000313" key="7">
    <source>
        <dbReference type="EMBL" id="MTD33819.1"/>
    </source>
</evidence>
<dbReference type="InterPro" id="IPR010920">
    <property type="entry name" value="LSM_dom_sf"/>
</dbReference>
<evidence type="ECO:0000256" key="5">
    <source>
        <dbReference type="SAM" id="Phobius"/>
    </source>
</evidence>
<dbReference type="PANTHER" id="PTHR30566">
    <property type="entry name" value="YNAI-RELATED MECHANOSENSITIVE ION CHANNEL"/>
    <property type="match status" value="1"/>
</dbReference>
<evidence type="ECO:0000256" key="4">
    <source>
        <dbReference type="ARBA" id="ARBA00023136"/>
    </source>
</evidence>
<dbReference type="EMBL" id="WLYX01000001">
    <property type="protein sequence ID" value="MTD33819.1"/>
    <property type="molecule type" value="Genomic_DNA"/>
</dbReference>
<comment type="caution">
    <text evidence="7">The sequence shown here is derived from an EMBL/GenBank/DDBJ whole genome shotgun (WGS) entry which is preliminary data.</text>
</comment>
<keyword evidence="3 5" id="KW-1133">Transmembrane helix</keyword>
<dbReference type="Proteomes" id="UP000446658">
    <property type="component" value="Unassembled WGS sequence"/>
</dbReference>
<dbReference type="GO" id="GO:0008381">
    <property type="term" value="F:mechanosensitive monoatomic ion channel activity"/>
    <property type="evidence" value="ECO:0007669"/>
    <property type="project" value="UniProtKB-ARBA"/>
</dbReference>
<evidence type="ECO:0000256" key="3">
    <source>
        <dbReference type="ARBA" id="ARBA00022989"/>
    </source>
</evidence>
<dbReference type="PANTHER" id="PTHR30566:SF27">
    <property type="entry name" value="MECHANOSENSITIVE ION CHANNEL PROTEIN"/>
    <property type="match status" value="1"/>
</dbReference>
<keyword evidence="4 5" id="KW-0472">Membrane</keyword>
<dbReference type="Gene3D" id="2.30.30.60">
    <property type="match status" value="1"/>
</dbReference>
<evidence type="ECO:0000256" key="1">
    <source>
        <dbReference type="ARBA" id="ARBA00004370"/>
    </source>
</evidence>
<comment type="subcellular location">
    <subcellularLocation>
        <location evidence="1">Membrane</location>
    </subcellularLocation>
</comment>
<evidence type="ECO:0000313" key="8">
    <source>
        <dbReference type="Proteomes" id="UP000446658"/>
    </source>
</evidence>
<dbReference type="RefSeq" id="WP_230370939.1">
    <property type="nucleotide sequence ID" value="NZ_WLYX01000001.1"/>
</dbReference>
<dbReference type="InterPro" id="IPR006685">
    <property type="entry name" value="MscS_channel_2nd"/>
</dbReference>
<keyword evidence="2 5" id="KW-0812">Transmembrane</keyword>
<dbReference type="AlphaFoldDB" id="A0A844GDT9"/>
<keyword evidence="8" id="KW-1185">Reference proteome</keyword>
<protein>
    <submittedName>
        <fullName evidence="7">Mechanosensitive ion channel</fullName>
    </submittedName>
</protein>
<dbReference type="SUPFAM" id="SSF50182">
    <property type="entry name" value="Sm-like ribonucleoproteins"/>
    <property type="match status" value="1"/>
</dbReference>
<gene>
    <name evidence="7" type="ORF">GKE73_14690</name>
</gene>
<organism evidence="7 8">
    <name type="scientific">Paludibacterium denitrificans</name>
    <dbReference type="NCBI Taxonomy" id="2675226"/>
    <lineage>
        <taxon>Bacteria</taxon>
        <taxon>Pseudomonadati</taxon>
        <taxon>Pseudomonadota</taxon>
        <taxon>Betaproteobacteria</taxon>
        <taxon>Neisseriales</taxon>
        <taxon>Chromobacteriaceae</taxon>
        <taxon>Paludibacterium</taxon>
    </lineage>
</organism>
<proteinExistence type="predicted"/>
<dbReference type="Pfam" id="PF00924">
    <property type="entry name" value="MS_channel_2nd"/>
    <property type="match status" value="1"/>
</dbReference>
<feature type="domain" description="Mechanosensitive ion channel MscS" evidence="6">
    <location>
        <begin position="110"/>
        <end position="168"/>
    </location>
</feature>
<name>A0A844GDT9_9NEIS</name>
<feature type="transmembrane region" description="Helical" evidence="5">
    <location>
        <begin position="57"/>
        <end position="75"/>
    </location>
</feature>
<sequence length="283" mass="31497">MSTLPDWPGLWQHANIGDLIRSAIWLVLLVFVRTSILRTISANPNVALEVRRRWTVGLRNGLFLLGMVGLIVIWASQLEAIAVSMVALAAALVVATKELIMCAGGSLLRSVSNCYDLGDHIEVSHYRGRVVDINLLSTTIMEIGPRHDSHQITGRAIAFPNSLLLANPVIKENYMGHYVIHIITVPMAYAIPPARAERLLKAAADQACLPHVEDARQHMERMAARHLLDIPSVEPRIAVQPVDDKRYQLILRVAIPAKERQRIEQAILHQFMDACFPETNNPA</sequence>
<reference evidence="7 8" key="1">
    <citation type="submission" date="2019-11" db="EMBL/GenBank/DDBJ databases">
        <title>Draft genome sequence of Paludibacterium sp. dN18-1.</title>
        <authorList>
            <person name="Im W.-T."/>
        </authorList>
    </citation>
    <scope>NUCLEOTIDE SEQUENCE [LARGE SCALE GENOMIC DNA]</scope>
    <source>
        <strain evidence="8">dN 18-1</strain>
    </source>
</reference>
<evidence type="ECO:0000259" key="6">
    <source>
        <dbReference type="Pfam" id="PF00924"/>
    </source>
</evidence>